<dbReference type="AlphaFoldDB" id="A0A382EF41"/>
<feature type="non-terminal residue" evidence="1">
    <location>
        <position position="27"/>
    </location>
</feature>
<proteinExistence type="predicted"/>
<reference evidence="1" key="1">
    <citation type="submission" date="2018-05" db="EMBL/GenBank/DDBJ databases">
        <authorList>
            <person name="Lanie J.A."/>
            <person name="Ng W.-L."/>
            <person name="Kazmierczak K.M."/>
            <person name="Andrzejewski T.M."/>
            <person name="Davidsen T.M."/>
            <person name="Wayne K.J."/>
            <person name="Tettelin H."/>
            <person name="Glass J.I."/>
            <person name="Rusch D."/>
            <person name="Podicherti R."/>
            <person name="Tsui H.-C.T."/>
            <person name="Winkler M.E."/>
        </authorList>
    </citation>
    <scope>NUCLEOTIDE SEQUENCE</scope>
</reference>
<sequence>MLIIDTHTHAGPNWFEPIEMLVHQMEL</sequence>
<accession>A0A382EF41</accession>
<evidence type="ECO:0000313" key="1">
    <source>
        <dbReference type="EMBL" id="SVB48487.1"/>
    </source>
</evidence>
<protein>
    <submittedName>
        <fullName evidence="1">Uncharacterized protein</fullName>
    </submittedName>
</protein>
<feature type="non-terminal residue" evidence="1">
    <location>
        <position position="1"/>
    </location>
</feature>
<organism evidence="1">
    <name type="scientific">marine metagenome</name>
    <dbReference type="NCBI Taxonomy" id="408172"/>
    <lineage>
        <taxon>unclassified sequences</taxon>
        <taxon>metagenomes</taxon>
        <taxon>ecological metagenomes</taxon>
    </lineage>
</organism>
<gene>
    <name evidence="1" type="ORF">METZ01_LOCUS201341</name>
</gene>
<name>A0A382EF41_9ZZZZ</name>
<dbReference type="EMBL" id="UINC01043857">
    <property type="protein sequence ID" value="SVB48487.1"/>
    <property type="molecule type" value="Genomic_DNA"/>
</dbReference>